<dbReference type="EMBL" id="JADFTS010000006">
    <property type="protein sequence ID" value="KAF9602859.1"/>
    <property type="molecule type" value="Genomic_DNA"/>
</dbReference>
<name>A0A835LTJ4_9MAGN</name>
<sequence>MITQSAHKTDKGKCKMNNPTANSLIQLQTIPPTNQPPKWKPPTHPSQKLNVDAAYLCDTRCFGIGFILRNSHGSFLATGTKTGYATSAEDAECRRLPHGDKNSVPVDIMSQHLLDKEYLNSRDTLYSESTISNSHGDLQSVSNARKFQPRVKVTTQPKDKLPTAHVVSVAAEGSIYHDEAPHFHASNDDLDIPSVDCNLELHFKIQAHEDGPMKMNLYLVIYT</sequence>
<dbReference type="AlphaFoldDB" id="A0A835LTJ4"/>
<protein>
    <submittedName>
        <fullName evidence="1">Uncharacterized protein</fullName>
    </submittedName>
</protein>
<organism evidence="1 2">
    <name type="scientific">Coptis chinensis</name>
    <dbReference type="NCBI Taxonomy" id="261450"/>
    <lineage>
        <taxon>Eukaryota</taxon>
        <taxon>Viridiplantae</taxon>
        <taxon>Streptophyta</taxon>
        <taxon>Embryophyta</taxon>
        <taxon>Tracheophyta</taxon>
        <taxon>Spermatophyta</taxon>
        <taxon>Magnoliopsida</taxon>
        <taxon>Ranunculales</taxon>
        <taxon>Ranunculaceae</taxon>
        <taxon>Coptidoideae</taxon>
        <taxon>Coptis</taxon>
    </lineage>
</organism>
<reference evidence="1 2" key="1">
    <citation type="submission" date="2020-10" db="EMBL/GenBank/DDBJ databases">
        <title>The Coptis chinensis genome and diversification of protoberbering-type alkaloids.</title>
        <authorList>
            <person name="Wang B."/>
            <person name="Shu S."/>
            <person name="Song C."/>
            <person name="Liu Y."/>
        </authorList>
    </citation>
    <scope>NUCLEOTIDE SEQUENCE [LARGE SCALE GENOMIC DNA]</scope>
    <source>
        <strain evidence="1">HL-2020</strain>
        <tissue evidence="1">Leaf</tissue>
    </source>
</reference>
<dbReference type="OrthoDB" id="272624at2759"/>
<evidence type="ECO:0000313" key="2">
    <source>
        <dbReference type="Proteomes" id="UP000631114"/>
    </source>
</evidence>
<accession>A0A835LTJ4</accession>
<keyword evidence="2" id="KW-1185">Reference proteome</keyword>
<proteinExistence type="predicted"/>
<gene>
    <name evidence="1" type="ORF">IFM89_031805</name>
</gene>
<dbReference type="Proteomes" id="UP000631114">
    <property type="component" value="Unassembled WGS sequence"/>
</dbReference>
<evidence type="ECO:0000313" key="1">
    <source>
        <dbReference type="EMBL" id="KAF9602859.1"/>
    </source>
</evidence>
<comment type="caution">
    <text evidence="1">The sequence shown here is derived from an EMBL/GenBank/DDBJ whole genome shotgun (WGS) entry which is preliminary data.</text>
</comment>